<dbReference type="InterPro" id="IPR006467">
    <property type="entry name" value="MiaB-like_bact"/>
</dbReference>
<dbReference type="SFLD" id="SFLDG01061">
    <property type="entry name" value="methylthiotransferase"/>
    <property type="match status" value="1"/>
</dbReference>
<dbReference type="GO" id="GO:0051539">
    <property type="term" value="F:4 iron, 4 sulfur cluster binding"/>
    <property type="evidence" value="ECO:0007669"/>
    <property type="project" value="UniProtKB-KW"/>
</dbReference>
<evidence type="ECO:0000256" key="8">
    <source>
        <dbReference type="ARBA" id="ARBA00022694"/>
    </source>
</evidence>
<comment type="caution">
    <text evidence="20">The sequence shown here is derived from an EMBL/GenBank/DDBJ whole genome shotgun (WGS) entry which is preliminary data.</text>
</comment>
<dbReference type="InterPro" id="IPR023404">
    <property type="entry name" value="rSAM_horseshoe"/>
</dbReference>
<keyword evidence="11" id="KW-0411">Iron-sulfur</keyword>
<evidence type="ECO:0000256" key="16">
    <source>
        <dbReference type="SAM" id="MobiDB-lite"/>
    </source>
</evidence>
<dbReference type="RefSeq" id="WP_108996267.1">
    <property type="nucleotide sequence ID" value="NZ_BDQX01000458.1"/>
</dbReference>
<dbReference type="SUPFAM" id="SSF102114">
    <property type="entry name" value="Radical SAM enzymes"/>
    <property type="match status" value="1"/>
</dbReference>
<reference evidence="20 21" key="1">
    <citation type="submission" date="2017-08" db="EMBL/GenBank/DDBJ databases">
        <title>Substantial Increase in Enzyme Production by Combined Drug-Resistance Mutations in Paenibacillus agaridevorans.</title>
        <authorList>
            <person name="Tanaka Y."/>
            <person name="Funane K."/>
            <person name="Hosaka T."/>
            <person name="Shiwa Y."/>
            <person name="Fujita N."/>
            <person name="Miyazaki T."/>
            <person name="Yoshikawa H."/>
            <person name="Murakami K."/>
            <person name="Kasahara K."/>
            <person name="Inaoka T."/>
            <person name="Hiraga Y."/>
            <person name="Ochi K."/>
        </authorList>
    </citation>
    <scope>NUCLEOTIDE SEQUENCE [LARGE SCALE GENOMIC DNA]</scope>
    <source>
        <strain evidence="20 21">T-3040</strain>
    </source>
</reference>
<evidence type="ECO:0000256" key="15">
    <source>
        <dbReference type="ARBA" id="ARBA00069898"/>
    </source>
</evidence>
<comment type="function">
    <text evidence="2">Catalyzes the methylthiolation of N6-threonylcarbamoyladenosine (t(6)A), leading to the formation of 2-methylthio-N6-threonylcarbamoyladenosine (ms(2)t(6)A) at position 37 in tRNAs that read codons beginning with adenine.</text>
</comment>
<dbReference type="InterPro" id="IPR005839">
    <property type="entry name" value="Methylthiotransferase"/>
</dbReference>
<evidence type="ECO:0000256" key="13">
    <source>
        <dbReference type="ARBA" id="ARBA00051661"/>
    </source>
</evidence>
<name>A0A2R5F6K5_9BACL</name>
<dbReference type="CDD" id="cd01335">
    <property type="entry name" value="Radical_SAM"/>
    <property type="match status" value="1"/>
</dbReference>
<evidence type="ECO:0000313" key="20">
    <source>
        <dbReference type="EMBL" id="GBG12201.1"/>
    </source>
</evidence>
<dbReference type="InterPro" id="IPR034557">
    <property type="entry name" value="ThrcA_tRNA_MEthiotransferase"/>
</dbReference>
<evidence type="ECO:0000256" key="9">
    <source>
        <dbReference type="ARBA" id="ARBA00022723"/>
    </source>
</evidence>
<dbReference type="PANTHER" id="PTHR11918">
    <property type="entry name" value="RADICAL SAM PROTEINS"/>
    <property type="match status" value="1"/>
</dbReference>
<evidence type="ECO:0000259" key="18">
    <source>
        <dbReference type="PROSITE" id="PS51449"/>
    </source>
</evidence>
<dbReference type="Gene3D" id="3.80.30.20">
    <property type="entry name" value="tm_1862 like domain"/>
    <property type="match status" value="1"/>
</dbReference>
<evidence type="ECO:0000256" key="12">
    <source>
        <dbReference type="ARBA" id="ARBA00031213"/>
    </source>
</evidence>
<keyword evidence="5" id="KW-0963">Cytoplasm</keyword>
<comment type="catalytic activity">
    <reaction evidence="13">
        <text>N(6)-L-threonylcarbamoyladenosine(37) in tRNA + (sulfur carrier)-SH + AH2 + 2 S-adenosyl-L-methionine = 2-methylsulfanyl-N(6)-L-threonylcarbamoyladenosine(37) in tRNA + (sulfur carrier)-H + 5'-deoxyadenosine + L-methionine + A + S-adenosyl-L-homocysteine + 2 H(+)</text>
        <dbReference type="Rhea" id="RHEA:37075"/>
        <dbReference type="Rhea" id="RHEA-COMP:10163"/>
        <dbReference type="Rhea" id="RHEA-COMP:11092"/>
        <dbReference type="Rhea" id="RHEA-COMP:14737"/>
        <dbReference type="Rhea" id="RHEA-COMP:14739"/>
        <dbReference type="ChEBI" id="CHEBI:13193"/>
        <dbReference type="ChEBI" id="CHEBI:15378"/>
        <dbReference type="ChEBI" id="CHEBI:17319"/>
        <dbReference type="ChEBI" id="CHEBI:17499"/>
        <dbReference type="ChEBI" id="CHEBI:29917"/>
        <dbReference type="ChEBI" id="CHEBI:57844"/>
        <dbReference type="ChEBI" id="CHEBI:57856"/>
        <dbReference type="ChEBI" id="CHEBI:59789"/>
        <dbReference type="ChEBI" id="CHEBI:64428"/>
        <dbReference type="ChEBI" id="CHEBI:74418"/>
        <dbReference type="ChEBI" id="CHEBI:74420"/>
        <dbReference type="EC" id="2.8.4.5"/>
    </reaction>
</comment>
<dbReference type="Gene3D" id="3.40.50.12160">
    <property type="entry name" value="Methylthiotransferase, N-terminal domain"/>
    <property type="match status" value="1"/>
</dbReference>
<keyword evidence="6 20" id="KW-0808">Transferase</keyword>
<dbReference type="GO" id="GO:0035598">
    <property type="term" value="F:tRNA (N(6)-L-threonylcarbamoyladenosine(37)-C(2))-methylthiotransferase activity"/>
    <property type="evidence" value="ECO:0007669"/>
    <property type="project" value="UniProtKB-EC"/>
</dbReference>
<dbReference type="Pfam" id="PF04055">
    <property type="entry name" value="Radical_SAM"/>
    <property type="match status" value="1"/>
</dbReference>
<dbReference type="PROSITE" id="PS51918">
    <property type="entry name" value="RADICAL_SAM"/>
    <property type="match status" value="1"/>
</dbReference>
<dbReference type="SFLD" id="SFLDG01082">
    <property type="entry name" value="B12-binding_domain_containing"/>
    <property type="match status" value="1"/>
</dbReference>
<evidence type="ECO:0000313" key="21">
    <source>
        <dbReference type="Proteomes" id="UP000245202"/>
    </source>
</evidence>
<comment type="similarity">
    <text evidence="14">Belongs to the methylthiotransferase family. MtaB subfamily.</text>
</comment>
<dbReference type="SMART" id="SM00729">
    <property type="entry name" value="Elp3"/>
    <property type="match status" value="1"/>
</dbReference>
<evidence type="ECO:0000259" key="17">
    <source>
        <dbReference type="PROSITE" id="PS50926"/>
    </source>
</evidence>
<dbReference type="NCBIfam" id="TIGR01579">
    <property type="entry name" value="MiaB-like-C"/>
    <property type="match status" value="1"/>
</dbReference>
<dbReference type="NCBIfam" id="TIGR01574">
    <property type="entry name" value="miaB-methiolase"/>
    <property type="match status" value="1"/>
</dbReference>
<evidence type="ECO:0000256" key="5">
    <source>
        <dbReference type="ARBA" id="ARBA00022490"/>
    </source>
</evidence>
<dbReference type="GO" id="GO:0046872">
    <property type="term" value="F:metal ion binding"/>
    <property type="evidence" value="ECO:0007669"/>
    <property type="project" value="UniProtKB-KW"/>
</dbReference>
<dbReference type="EMBL" id="BDQX01000458">
    <property type="protein sequence ID" value="GBG12201.1"/>
    <property type="molecule type" value="Genomic_DNA"/>
</dbReference>
<comment type="cofactor">
    <cofactor evidence="1">
        <name>[4Fe-4S] cluster</name>
        <dbReference type="ChEBI" id="CHEBI:49883"/>
    </cofactor>
</comment>
<evidence type="ECO:0000256" key="11">
    <source>
        <dbReference type="ARBA" id="ARBA00023014"/>
    </source>
</evidence>
<dbReference type="NCBIfam" id="TIGR00089">
    <property type="entry name" value="MiaB/RimO family radical SAM methylthiotransferase"/>
    <property type="match status" value="1"/>
</dbReference>
<feature type="region of interest" description="Disordered" evidence="16">
    <location>
        <begin position="445"/>
        <end position="467"/>
    </location>
</feature>
<dbReference type="InterPro" id="IPR020612">
    <property type="entry name" value="Methylthiotransferase_CS"/>
</dbReference>
<feature type="domain" description="TRAM" evidence="17">
    <location>
        <begin position="371"/>
        <end position="436"/>
    </location>
</feature>
<dbReference type="InterPro" id="IPR013848">
    <property type="entry name" value="Methylthiotransferase_N"/>
</dbReference>
<dbReference type="InterPro" id="IPR006638">
    <property type="entry name" value="Elp3/MiaA/NifB-like_rSAM"/>
</dbReference>
<dbReference type="InterPro" id="IPR058240">
    <property type="entry name" value="rSAM_sf"/>
</dbReference>
<keyword evidence="21" id="KW-1185">Reference proteome</keyword>
<dbReference type="FunFam" id="3.40.50.12160:FF:000004">
    <property type="entry name" value="Threonylcarbamoyladenosine tRNA methylthiotransferase MtaB"/>
    <property type="match status" value="1"/>
</dbReference>
<dbReference type="Proteomes" id="UP000245202">
    <property type="component" value="Unassembled WGS sequence"/>
</dbReference>
<dbReference type="PROSITE" id="PS51449">
    <property type="entry name" value="MTTASE_N"/>
    <property type="match status" value="1"/>
</dbReference>
<keyword evidence="9" id="KW-0479">Metal-binding</keyword>
<dbReference type="EC" id="2.8.4.5" evidence="3"/>
<protein>
    <recommendedName>
        <fullName evidence="15">Threonylcarbamoyladenosine tRNA methylthiotransferase MtaB</fullName>
        <ecNumber evidence="3">2.8.4.5</ecNumber>
    </recommendedName>
    <alternativeName>
        <fullName evidence="12">tRNA-t(6)A37 methylthiotransferase</fullName>
    </alternativeName>
</protein>
<keyword evidence="7" id="KW-0949">S-adenosyl-L-methionine</keyword>
<keyword evidence="8" id="KW-0819">tRNA processing</keyword>
<gene>
    <name evidence="20" type="ORF">PAT3040_07067</name>
</gene>
<dbReference type="InterPro" id="IPR038135">
    <property type="entry name" value="Methylthiotransferase_N_sf"/>
</dbReference>
<evidence type="ECO:0000256" key="10">
    <source>
        <dbReference type="ARBA" id="ARBA00023004"/>
    </source>
</evidence>
<evidence type="ECO:0000259" key="19">
    <source>
        <dbReference type="PROSITE" id="PS51918"/>
    </source>
</evidence>
<dbReference type="InterPro" id="IPR002792">
    <property type="entry name" value="TRAM_dom"/>
</dbReference>
<keyword evidence="10" id="KW-0408">Iron</keyword>
<feature type="domain" description="Radical SAM core" evidence="19">
    <location>
        <begin position="139"/>
        <end position="368"/>
    </location>
</feature>
<organism evidence="20 21">
    <name type="scientific">Paenibacillus agaridevorans</name>
    <dbReference type="NCBI Taxonomy" id="171404"/>
    <lineage>
        <taxon>Bacteria</taxon>
        <taxon>Bacillati</taxon>
        <taxon>Bacillota</taxon>
        <taxon>Bacilli</taxon>
        <taxon>Bacillales</taxon>
        <taxon>Paenibacillaceae</taxon>
        <taxon>Paenibacillus</taxon>
    </lineage>
</organism>
<dbReference type="SFLD" id="SFLDS00029">
    <property type="entry name" value="Radical_SAM"/>
    <property type="match status" value="1"/>
</dbReference>
<evidence type="ECO:0000256" key="4">
    <source>
        <dbReference type="ARBA" id="ARBA00022485"/>
    </source>
</evidence>
<dbReference type="PROSITE" id="PS50926">
    <property type="entry name" value="TRAM"/>
    <property type="match status" value="1"/>
</dbReference>
<evidence type="ECO:0000256" key="14">
    <source>
        <dbReference type="ARBA" id="ARBA00061574"/>
    </source>
</evidence>
<dbReference type="InterPro" id="IPR007197">
    <property type="entry name" value="rSAM"/>
</dbReference>
<keyword evidence="4" id="KW-0004">4Fe-4S</keyword>
<evidence type="ECO:0000256" key="6">
    <source>
        <dbReference type="ARBA" id="ARBA00022679"/>
    </source>
</evidence>
<evidence type="ECO:0000256" key="7">
    <source>
        <dbReference type="ARBA" id="ARBA00022691"/>
    </source>
</evidence>
<evidence type="ECO:0000256" key="2">
    <source>
        <dbReference type="ARBA" id="ARBA00002399"/>
    </source>
</evidence>
<evidence type="ECO:0000256" key="3">
    <source>
        <dbReference type="ARBA" id="ARBA00013273"/>
    </source>
</evidence>
<sequence length="467" mass="52862">MPTVAFYTLGCKVNFYDTEAIWQLFKNEGYEQVDFESTADVYLVNTCTVTNTGDKKSRQIIRRAVRRNPDAIIAVTGCYAQTSPAEIMAIEGVDLVIGTQDREKIMSFVGQIQADRKPVNAVRNIMKTRSFEELDVPDFTERTRAFLKIQEGCNNFCTFCIIPWSRGLSRSRESESVIEQAKALVASGYKEIVLTGIHTGGYGDDMENYNLTSLLWDLDKVEGLERIRISSIEASQIDDAMIDVLNRSSKMCRHLHIPLQAGEDSVLKRMRRKYTTEQFAAKIKRLHEAMPGVAITTDVIVGFPGETDEMFESGYRFMEEMGFAEMHVFPYSKRTGTPAARMEDQVDEELKNERVHKLIDLSEKMQLKYAEQHVGAVLDVIPERDYKGAPGTGSVMGYTDNYIQVVFEGSEELIGQLCRVKITEAGVNECRGQLVRVLEPRRGDAVEASAEDKDHEFRYDRPEALRA</sequence>
<dbReference type="SFLD" id="SFLDF00295">
    <property type="entry name" value="threonylcarbamoyladenosine_tRN"/>
    <property type="match status" value="1"/>
</dbReference>
<dbReference type="FunFam" id="3.80.30.20:FF:000001">
    <property type="entry name" value="tRNA-2-methylthio-N(6)-dimethylallyladenosine synthase 2"/>
    <property type="match status" value="1"/>
</dbReference>
<dbReference type="Pfam" id="PF00919">
    <property type="entry name" value="UPF0004"/>
    <property type="match status" value="1"/>
</dbReference>
<proteinExistence type="inferred from homology"/>
<dbReference type="AlphaFoldDB" id="A0A2R5F6K5"/>
<accession>A0A2R5F6K5</accession>
<dbReference type="PROSITE" id="PS01278">
    <property type="entry name" value="MTTASE_RADICAL"/>
    <property type="match status" value="1"/>
</dbReference>
<dbReference type="Pfam" id="PF01938">
    <property type="entry name" value="TRAM"/>
    <property type="match status" value="1"/>
</dbReference>
<evidence type="ECO:0000256" key="1">
    <source>
        <dbReference type="ARBA" id="ARBA00001966"/>
    </source>
</evidence>
<dbReference type="PANTHER" id="PTHR11918:SF45">
    <property type="entry name" value="THREONYLCARBAMOYLADENOSINE TRNA METHYLTHIOTRANSFERASE"/>
    <property type="match status" value="1"/>
</dbReference>
<feature type="domain" description="MTTase N-terminal" evidence="18">
    <location>
        <begin position="2"/>
        <end position="114"/>
    </location>
</feature>